<keyword evidence="5 6" id="KW-0676">Redox-active center</keyword>
<evidence type="ECO:0000313" key="9">
    <source>
        <dbReference type="Proteomes" id="UP000190162"/>
    </source>
</evidence>
<dbReference type="AlphaFoldDB" id="A0A1T4UTQ5"/>
<dbReference type="SUPFAM" id="SSF52833">
    <property type="entry name" value="Thioredoxin-like"/>
    <property type="match status" value="1"/>
</dbReference>
<dbReference type="InterPro" id="IPR050455">
    <property type="entry name" value="Tpx_Peroxidase_subfamily"/>
</dbReference>
<feature type="domain" description="Thioredoxin" evidence="7">
    <location>
        <begin position="18"/>
        <end position="166"/>
    </location>
</feature>
<sequence>MTKVIFQGNAITLAGSFPQVGTQAPEFTLCGADLSDVVLTSLRGKRVVLNIFPSIDTPVCALGVKAFNERAANSQNTVVLCISADLPFATARFCAAEGIENVATASFFRAPEFAELYGVKLAEGPLTGLAARAVIVINEEGLVTHAELVSEITNEPNYDAAMTTLG</sequence>
<dbReference type="GO" id="GO:0008379">
    <property type="term" value="F:thioredoxin peroxidase activity"/>
    <property type="evidence" value="ECO:0007669"/>
    <property type="project" value="UniProtKB-UniRule"/>
</dbReference>
<dbReference type="InterPro" id="IPR013740">
    <property type="entry name" value="Redoxin"/>
</dbReference>
<feature type="disulfide bond" description="Redox-active" evidence="6">
    <location>
        <begin position="60"/>
        <end position="94"/>
    </location>
</feature>
<dbReference type="PANTHER" id="PTHR43110">
    <property type="entry name" value="THIOL PEROXIDASE"/>
    <property type="match status" value="1"/>
</dbReference>
<comment type="miscellaneous">
    <text evidence="6">The active site is a conserved redox-active cysteine residue, the peroxidatic cysteine (C(P)), which makes the nucleophilic attack on the peroxide substrate. The peroxide oxidizes the C(P)-SH to cysteine sulfenic acid (C(P)-SOH), which then reacts with another cysteine residue, the resolving cysteine (C(R)), to form a disulfide bridge. The disulfide is subsequently reduced by an appropriate electron donor to complete the catalytic cycle. In this atypical 2-Cys peroxiredoxin, C(R) is present in the same subunit to form an intramolecular disulfide. The disulfide is subsequently reduced by thioredoxin.</text>
</comment>
<evidence type="ECO:0000256" key="2">
    <source>
        <dbReference type="ARBA" id="ARBA00022862"/>
    </source>
</evidence>
<proteinExistence type="inferred from homology"/>
<evidence type="ECO:0000259" key="7">
    <source>
        <dbReference type="PROSITE" id="PS51352"/>
    </source>
</evidence>
<comment type="similarity">
    <text evidence="6">Belongs to the peroxiredoxin family. Tpx subfamily.</text>
</comment>
<name>A0A1T4UTQ5_9GAMM</name>
<evidence type="ECO:0000256" key="3">
    <source>
        <dbReference type="ARBA" id="ARBA00023002"/>
    </source>
</evidence>
<dbReference type="Gene3D" id="3.40.30.10">
    <property type="entry name" value="Glutaredoxin"/>
    <property type="match status" value="1"/>
</dbReference>
<dbReference type="HAMAP" id="MF_00269">
    <property type="entry name" value="Tpx"/>
    <property type="match status" value="1"/>
</dbReference>
<organism evidence="8 9">
    <name type="scientific">Enterovibrio nigricans DSM 22720</name>
    <dbReference type="NCBI Taxonomy" id="1121868"/>
    <lineage>
        <taxon>Bacteria</taxon>
        <taxon>Pseudomonadati</taxon>
        <taxon>Pseudomonadota</taxon>
        <taxon>Gammaproteobacteria</taxon>
        <taxon>Vibrionales</taxon>
        <taxon>Vibrionaceae</taxon>
        <taxon>Enterovibrio</taxon>
    </lineage>
</organism>
<keyword evidence="1 6" id="KW-0575">Peroxidase</keyword>
<evidence type="ECO:0000256" key="4">
    <source>
        <dbReference type="ARBA" id="ARBA00023157"/>
    </source>
</evidence>
<keyword evidence="9" id="KW-1185">Reference proteome</keyword>
<dbReference type="EC" id="1.11.1.24" evidence="6"/>
<dbReference type="PROSITE" id="PS01265">
    <property type="entry name" value="TPX"/>
    <property type="match status" value="1"/>
</dbReference>
<feature type="active site" description="Cysteine sulfenic acid (-SOH) intermediate" evidence="6">
    <location>
        <position position="60"/>
    </location>
</feature>
<keyword evidence="3 6" id="KW-0560">Oxidoreductase</keyword>
<dbReference type="Proteomes" id="UP000190162">
    <property type="component" value="Unassembled WGS sequence"/>
</dbReference>
<comment type="subunit">
    <text evidence="6">Homodimer.</text>
</comment>
<reference evidence="9" key="1">
    <citation type="submission" date="2017-02" db="EMBL/GenBank/DDBJ databases">
        <authorList>
            <person name="Varghese N."/>
            <person name="Submissions S."/>
        </authorList>
    </citation>
    <scope>NUCLEOTIDE SEQUENCE [LARGE SCALE GENOMIC DNA]</scope>
    <source>
        <strain evidence="9">DSM 22720</strain>
    </source>
</reference>
<dbReference type="InterPro" id="IPR002065">
    <property type="entry name" value="TPX"/>
</dbReference>
<keyword evidence="4 6" id="KW-1015">Disulfide bond</keyword>
<accession>A0A1T4UTQ5</accession>
<dbReference type="EMBL" id="FUXU01000030">
    <property type="protein sequence ID" value="SKA56026.1"/>
    <property type="molecule type" value="Genomic_DNA"/>
</dbReference>
<dbReference type="PROSITE" id="PS51352">
    <property type="entry name" value="THIOREDOXIN_2"/>
    <property type="match status" value="1"/>
</dbReference>
<dbReference type="InterPro" id="IPR036249">
    <property type="entry name" value="Thioredoxin-like_sf"/>
</dbReference>
<dbReference type="OrthoDB" id="9781543at2"/>
<dbReference type="InterPro" id="IPR013766">
    <property type="entry name" value="Thioredoxin_domain"/>
</dbReference>
<dbReference type="NCBIfam" id="NF001808">
    <property type="entry name" value="PRK00522.1"/>
    <property type="match status" value="1"/>
</dbReference>
<comment type="function">
    <text evidence="6">Thiol-specific peroxidase that catalyzes the reduction of hydrogen peroxide and organic hydroperoxides to water and alcohols, respectively. Plays a role in cell protection against oxidative stress by detoxifying peroxides.</text>
</comment>
<keyword evidence="2 6" id="KW-0049">Antioxidant</keyword>
<dbReference type="RefSeq" id="WP_078752822.1">
    <property type="nucleotide sequence ID" value="NZ_FUXU01000030.1"/>
</dbReference>
<evidence type="ECO:0000256" key="6">
    <source>
        <dbReference type="HAMAP-Rule" id="MF_00269"/>
    </source>
</evidence>
<evidence type="ECO:0000256" key="1">
    <source>
        <dbReference type="ARBA" id="ARBA00022559"/>
    </source>
</evidence>
<dbReference type="CDD" id="cd03014">
    <property type="entry name" value="PRX_Atyp2cys"/>
    <property type="match status" value="1"/>
</dbReference>
<dbReference type="Pfam" id="PF08534">
    <property type="entry name" value="Redoxin"/>
    <property type="match status" value="1"/>
</dbReference>
<evidence type="ECO:0000256" key="5">
    <source>
        <dbReference type="ARBA" id="ARBA00023284"/>
    </source>
</evidence>
<comment type="catalytic activity">
    <reaction evidence="6">
        <text>a hydroperoxide + [thioredoxin]-dithiol = an alcohol + [thioredoxin]-disulfide + H2O</text>
        <dbReference type="Rhea" id="RHEA:62620"/>
        <dbReference type="Rhea" id="RHEA-COMP:10698"/>
        <dbReference type="Rhea" id="RHEA-COMP:10700"/>
        <dbReference type="ChEBI" id="CHEBI:15377"/>
        <dbReference type="ChEBI" id="CHEBI:29950"/>
        <dbReference type="ChEBI" id="CHEBI:30879"/>
        <dbReference type="ChEBI" id="CHEBI:35924"/>
        <dbReference type="ChEBI" id="CHEBI:50058"/>
        <dbReference type="EC" id="1.11.1.24"/>
    </reaction>
</comment>
<evidence type="ECO:0000313" key="8">
    <source>
        <dbReference type="EMBL" id="SKA56026.1"/>
    </source>
</evidence>
<gene>
    <name evidence="6" type="primary">tpx</name>
    <name evidence="8" type="ORF">SAMN02745132_02490</name>
</gene>
<dbReference type="PANTHER" id="PTHR43110:SF1">
    <property type="entry name" value="THIOL PEROXIDASE"/>
    <property type="match status" value="1"/>
</dbReference>
<dbReference type="InterPro" id="IPR018219">
    <property type="entry name" value="Tpx_CS"/>
</dbReference>
<protein>
    <recommendedName>
        <fullName evidence="6">Thiol peroxidase</fullName>
        <shortName evidence="6">Tpx</shortName>
        <ecNumber evidence="6">1.11.1.24</ecNumber>
    </recommendedName>
    <alternativeName>
        <fullName evidence="6">Peroxiredoxin tpx</fullName>
        <shortName evidence="6">Prx</shortName>
    </alternativeName>
    <alternativeName>
        <fullName evidence="6">Thioredoxin peroxidase</fullName>
    </alternativeName>
    <alternativeName>
        <fullName evidence="6">Thioredoxin-dependent peroxiredoxin</fullName>
    </alternativeName>
</protein>